<dbReference type="OrthoDB" id="6423999at2759"/>
<feature type="compositionally biased region" description="Polar residues" evidence="1">
    <location>
        <begin position="114"/>
        <end position="129"/>
    </location>
</feature>
<feature type="transmembrane region" description="Helical" evidence="2">
    <location>
        <begin position="29"/>
        <end position="54"/>
    </location>
</feature>
<comment type="caution">
    <text evidence="3">The sequence shown here is derived from an EMBL/GenBank/DDBJ whole genome shotgun (WGS) entry which is preliminary data.</text>
</comment>
<feature type="compositionally biased region" description="Basic residues" evidence="1">
    <location>
        <begin position="99"/>
        <end position="110"/>
    </location>
</feature>
<feature type="region of interest" description="Disordered" evidence="1">
    <location>
        <begin position="90"/>
        <end position="161"/>
    </location>
</feature>
<keyword evidence="4" id="KW-1185">Reference proteome</keyword>
<organism evidence="3 4">
    <name type="scientific">Pararge aegeria aegeria</name>
    <dbReference type="NCBI Taxonomy" id="348720"/>
    <lineage>
        <taxon>Eukaryota</taxon>
        <taxon>Metazoa</taxon>
        <taxon>Ecdysozoa</taxon>
        <taxon>Arthropoda</taxon>
        <taxon>Hexapoda</taxon>
        <taxon>Insecta</taxon>
        <taxon>Pterygota</taxon>
        <taxon>Neoptera</taxon>
        <taxon>Endopterygota</taxon>
        <taxon>Lepidoptera</taxon>
        <taxon>Glossata</taxon>
        <taxon>Ditrysia</taxon>
        <taxon>Papilionoidea</taxon>
        <taxon>Nymphalidae</taxon>
        <taxon>Satyrinae</taxon>
        <taxon>Satyrini</taxon>
        <taxon>Parargina</taxon>
        <taxon>Pararge</taxon>
    </lineage>
</organism>
<proteinExistence type="predicted"/>
<keyword evidence="2" id="KW-0472">Membrane</keyword>
<protein>
    <submittedName>
        <fullName evidence="3">Jg12571 protein</fullName>
    </submittedName>
</protein>
<dbReference type="Proteomes" id="UP000838756">
    <property type="component" value="Unassembled WGS sequence"/>
</dbReference>
<evidence type="ECO:0000313" key="4">
    <source>
        <dbReference type="Proteomes" id="UP000838756"/>
    </source>
</evidence>
<feature type="compositionally biased region" description="Low complexity" evidence="1">
    <location>
        <begin position="130"/>
        <end position="141"/>
    </location>
</feature>
<accession>A0A8S4SEJ3</accession>
<dbReference type="EMBL" id="CAKXAJ010026150">
    <property type="protein sequence ID" value="CAH2258884.1"/>
    <property type="molecule type" value="Genomic_DNA"/>
</dbReference>
<reference evidence="3" key="1">
    <citation type="submission" date="2022-03" db="EMBL/GenBank/DDBJ databases">
        <authorList>
            <person name="Lindestad O."/>
        </authorList>
    </citation>
    <scope>NUCLEOTIDE SEQUENCE</scope>
</reference>
<sequence length="161" mass="17611">MFPITNSPAQAMAEDLLAETIQALAAKAVLWPIAGIALLGAAAALVSNPILLQLGVASGKRRRRNTEEITGPEFSTEITEWRPLIKRNVASIKTGNNKKSSKTKPEHRKAKINELSTTQRITSKRNPTTESSISSYSPLSEESNELDEINFVPIPIKSKFD</sequence>
<evidence type="ECO:0000256" key="2">
    <source>
        <dbReference type="SAM" id="Phobius"/>
    </source>
</evidence>
<evidence type="ECO:0000313" key="3">
    <source>
        <dbReference type="EMBL" id="CAH2258884.1"/>
    </source>
</evidence>
<keyword evidence="2" id="KW-0812">Transmembrane</keyword>
<keyword evidence="2" id="KW-1133">Transmembrane helix</keyword>
<gene>
    <name evidence="3" type="primary">jg12571</name>
    <name evidence="3" type="ORF">PAEG_LOCUS23456</name>
</gene>
<dbReference type="AlphaFoldDB" id="A0A8S4SEJ3"/>
<name>A0A8S4SEJ3_9NEOP</name>
<evidence type="ECO:0000256" key="1">
    <source>
        <dbReference type="SAM" id="MobiDB-lite"/>
    </source>
</evidence>